<evidence type="ECO:0000259" key="6">
    <source>
        <dbReference type="Pfam" id="PF00251"/>
    </source>
</evidence>
<evidence type="ECO:0000256" key="2">
    <source>
        <dbReference type="ARBA" id="ARBA00012758"/>
    </source>
</evidence>
<dbReference type="PROSITE" id="PS00609">
    <property type="entry name" value="GLYCOSYL_HYDROL_F32"/>
    <property type="match status" value="1"/>
</dbReference>
<dbReference type="GO" id="GO:0005975">
    <property type="term" value="P:carbohydrate metabolic process"/>
    <property type="evidence" value="ECO:0007669"/>
    <property type="project" value="InterPro"/>
</dbReference>
<keyword evidence="4 5" id="KW-0326">Glycosidase</keyword>
<dbReference type="Gene3D" id="2.60.120.560">
    <property type="entry name" value="Exo-inulinase, domain 1"/>
    <property type="match status" value="1"/>
</dbReference>
<evidence type="ECO:0000259" key="7">
    <source>
        <dbReference type="Pfam" id="PF08244"/>
    </source>
</evidence>
<evidence type="ECO:0000256" key="5">
    <source>
        <dbReference type="RuleBase" id="RU362110"/>
    </source>
</evidence>
<dbReference type="SUPFAM" id="SSF49899">
    <property type="entry name" value="Concanavalin A-like lectins/glucanases"/>
    <property type="match status" value="1"/>
</dbReference>
<evidence type="ECO:0000256" key="4">
    <source>
        <dbReference type="ARBA" id="ARBA00023295"/>
    </source>
</evidence>
<organism evidence="8 9">
    <name type="scientific">Paenibacillus taihuensis</name>
    <dbReference type="NCBI Taxonomy" id="1156355"/>
    <lineage>
        <taxon>Bacteria</taxon>
        <taxon>Bacillati</taxon>
        <taxon>Bacillota</taxon>
        <taxon>Bacilli</taxon>
        <taxon>Bacillales</taxon>
        <taxon>Paenibacillaceae</taxon>
        <taxon>Paenibacillus</taxon>
    </lineage>
</organism>
<dbReference type="InterPro" id="IPR013189">
    <property type="entry name" value="Glyco_hydro_32_C"/>
</dbReference>
<evidence type="ECO:0000256" key="1">
    <source>
        <dbReference type="ARBA" id="ARBA00009902"/>
    </source>
</evidence>
<evidence type="ECO:0000256" key="3">
    <source>
        <dbReference type="ARBA" id="ARBA00022801"/>
    </source>
</evidence>
<reference evidence="8 9" key="1">
    <citation type="submission" date="2018-08" db="EMBL/GenBank/DDBJ databases">
        <title>Genomic Encyclopedia of Type Strains, Phase III (KMG-III): the genomes of soil and plant-associated and newly described type strains.</title>
        <authorList>
            <person name="Whitman W."/>
        </authorList>
    </citation>
    <scope>NUCLEOTIDE SEQUENCE [LARGE SCALE GENOMIC DNA]</scope>
    <source>
        <strain evidence="8 9">CGMCC 1.10966</strain>
    </source>
</reference>
<feature type="domain" description="Glycosyl hydrolase family 32 N-terminal" evidence="6">
    <location>
        <begin position="9"/>
        <end position="299"/>
    </location>
</feature>
<gene>
    <name evidence="8" type="ORF">A8990_15826</name>
</gene>
<comment type="caution">
    <text evidence="8">The sequence shown here is derived from an EMBL/GenBank/DDBJ whole genome shotgun (WGS) entry which is preliminary data.</text>
</comment>
<evidence type="ECO:0000313" key="8">
    <source>
        <dbReference type="EMBL" id="REE56489.1"/>
    </source>
</evidence>
<dbReference type="Pfam" id="PF00251">
    <property type="entry name" value="Glyco_hydro_32N"/>
    <property type="match status" value="1"/>
</dbReference>
<dbReference type="AlphaFoldDB" id="A0A3D9Q100"/>
<keyword evidence="9" id="KW-1185">Reference proteome</keyword>
<accession>A0A3D9Q100</accession>
<sequence>MDRYKPKYHFTPPHNWMNDPNGPFQLNGEYHLFYQHNPDKPEWGQIHWGHAKSLDLVNWQQLPVALAPSRDLGEHHCYSGCAVVDGEEVRLFYTSIGDGERNATSGAEQWMVKQSSEDLLTWKKPDYNPVLTNELHGDLHITEWRDPYVWKEQDGWKMITGGIHENKGVALIYHSDNLEEWSFERIYYKGDEWIFECPHIFRFGDKAVLFYSPSGPVQYVTGPWSAEGLTEVEGRGTVDTGGWDGYYASTGFVDEAGRRILLGWMPECRGDAFPVELDWNGALALPRVVELKPSGRIAMTPIPELVSLRGESVSWADVLVGEGQPFETGISSTTFECLLDIRRPADGGVLTVSVFASADGREHTDVRVDFAAGTITLDRSSSSLFEGVRKAEMVLDLNLEEGADSLQLRIFVDQSVVELFAGDQICMTARVYPSLEDSHLVRLESSGDVRVSGMEIWELRAAEIR</sequence>
<dbReference type="OrthoDB" id="9759709at2"/>
<dbReference type="PANTHER" id="PTHR43101:SF1">
    <property type="entry name" value="BETA-FRUCTOSIDASE"/>
    <property type="match status" value="1"/>
</dbReference>
<dbReference type="PANTHER" id="PTHR43101">
    <property type="entry name" value="BETA-FRUCTOSIDASE"/>
    <property type="match status" value="1"/>
</dbReference>
<dbReference type="RefSeq" id="WP_116192518.1">
    <property type="nucleotide sequence ID" value="NZ_QTTN01000058.1"/>
</dbReference>
<dbReference type="EC" id="3.2.1.26" evidence="2"/>
<dbReference type="GO" id="GO:0004564">
    <property type="term" value="F:beta-fructofuranosidase activity"/>
    <property type="evidence" value="ECO:0007669"/>
    <property type="project" value="UniProtKB-EC"/>
</dbReference>
<comment type="similarity">
    <text evidence="1 5">Belongs to the glycosyl hydrolase 32 family.</text>
</comment>
<dbReference type="InterPro" id="IPR001362">
    <property type="entry name" value="Glyco_hydro_32"/>
</dbReference>
<protein>
    <recommendedName>
        <fullName evidence="2">beta-fructofuranosidase</fullName>
        <ecNumber evidence="2">3.2.1.26</ecNumber>
    </recommendedName>
</protein>
<dbReference type="Gene3D" id="2.115.10.20">
    <property type="entry name" value="Glycosyl hydrolase domain, family 43"/>
    <property type="match status" value="1"/>
</dbReference>
<dbReference type="CDD" id="cd08996">
    <property type="entry name" value="GH32_FFase"/>
    <property type="match status" value="1"/>
</dbReference>
<dbReference type="InterPro" id="IPR018053">
    <property type="entry name" value="Glyco_hydro_32_AS"/>
</dbReference>
<dbReference type="SUPFAM" id="SSF75005">
    <property type="entry name" value="Arabinanase/levansucrase/invertase"/>
    <property type="match status" value="1"/>
</dbReference>
<dbReference type="InterPro" id="IPR013320">
    <property type="entry name" value="ConA-like_dom_sf"/>
</dbReference>
<dbReference type="InterPro" id="IPR051214">
    <property type="entry name" value="GH32_Enzymes"/>
</dbReference>
<dbReference type="EMBL" id="QTTN01000058">
    <property type="protein sequence ID" value="REE56489.1"/>
    <property type="molecule type" value="Genomic_DNA"/>
</dbReference>
<evidence type="ECO:0000313" key="9">
    <source>
        <dbReference type="Proteomes" id="UP000256304"/>
    </source>
</evidence>
<dbReference type="InterPro" id="IPR013148">
    <property type="entry name" value="Glyco_hydro_32_N"/>
</dbReference>
<dbReference type="Proteomes" id="UP000256304">
    <property type="component" value="Unassembled WGS sequence"/>
</dbReference>
<keyword evidence="3 5" id="KW-0378">Hydrolase</keyword>
<dbReference type="SMART" id="SM00640">
    <property type="entry name" value="Glyco_32"/>
    <property type="match status" value="1"/>
</dbReference>
<name>A0A3D9Q100_9BACL</name>
<dbReference type="InterPro" id="IPR023296">
    <property type="entry name" value="Glyco_hydro_beta-prop_sf"/>
</dbReference>
<feature type="domain" description="Glycosyl hydrolase family 32 C-terminal" evidence="7">
    <location>
        <begin position="304"/>
        <end position="458"/>
    </location>
</feature>
<proteinExistence type="inferred from homology"/>
<dbReference type="Pfam" id="PF08244">
    <property type="entry name" value="Glyco_hydro_32C"/>
    <property type="match status" value="1"/>
</dbReference>